<name>A0ABP0TJR2_9BRYO</name>
<feature type="compositionally biased region" description="Basic and acidic residues" evidence="1">
    <location>
        <begin position="35"/>
        <end position="45"/>
    </location>
</feature>
<reference evidence="2" key="1">
    <citation type="submission" date="2024-02" db="EMBL/GenBank/DDBJ databases">
        <authorList>
            <consortium name="ELIXIR-Norway"/>
            <consortium name="Elixir Norway"/>
        </authorList>
    </citation>
    <scope>NUCLEOTIDE SEQUENCE</scope>
</reference>
<evidence type="ECO:0000313" key="3">
    <source>
        <dbReference type="Proteomes" id="UP001497512"/>
    </source>
</evidence>
<dbReference type="Proteomes" id="UP001497512">
    <property type="component" value="Chromosome 11"/>
</dbReference>
<proteinExistence type="predicted"/>
<accession>A0ABP0TJR2</accession>
<feature type="region of interest" description="Disordered" evidence="1">
    <location>
        <begin position="893"/>
        <end position="919"/>
    </location>
</feature>
<feature type="compositionally biased region" description="Low complexity" evidence="1">
    <location>
        <begin position="1"/>
        <end position="18"/>
    </location>
</feature>
<evidence type="ECO:0000313" key="2">
    <source>
        <dbReference type="EMBL" id="CAK9197858.1"/>
    </source>
</evidence>
<feature type="compositionally biased region" description="Polar residues" evidence="1">
    <location>
        <begin position="54"/>
        <end position="65"/>
    </location>
</feature>
<feature type="compositionally biased region" description="Polar residues" evidence="1">
    <location>
        <begin position="334"/>
        <end position="345"/>
    </location>
</feature>
<feature type="compositionally biased region" description="Polar residues" evidence="1">
    <location>
        <begin position="127"/>
        <end position="137"/>
    </location>
</feature>
<organism evidence="2 3">
    <name type="scientific">Sphagnum troendelagicum</name>
    <dbReference type="NCBI Taxonomy" id="128251"/>
    <lineage>
        <taxon>Eukaryota</taxon>
        <taxon>Viridiplantae</taxon>
        <taxon>Streptophyta</taxon>
        <taxon>Embryophyta</taxon>
        <taxon>Bryophyta</taxon>
        <taxon>Sphagnophytina</taxon>
        <taxon>Sphagnopsida</taxon>
        <taxon>Sphagnales</taxon>
        <taxon>Sphagnaceae</taxon>
        <taxon>Sphagnum</taxon>
    </lineage>
</organism>
<feature type="region of interest" description="Disordered" evidence="1">
    <location>
        <begin position="334"/>
        <end position="369"/>
    </location>
</feature>
<gene>
    <name evidence="2" type="ORF">CSSPTR1EN2_LOCUS4184</name>
</gene>
<sequence>MGAPSSSHPRTSTSVSVSKSRHRSSQSLASLSLEKFSHQGPRRDAAPPPADNKITASGEKSTATTAIHEKKARRRAMSSMGGVEDIVKEIGVVAALPAAEEGRLPSKVFMSRAPAPNKIESAPVIPQPQQSSLTKQPSGDERLMPLRTLRATSLHVLSKKLERSSSNKTAKVAKGNLVTEAATSPQPTIVRCRSNSSFENDEEGLDVEQFEAAQEVGSVQAQRIDQQSSRTELCTPSEAGCDVQLVQRMTAEDSTILQNPEKHMPTMDVGEPVENKVCKQSTAKGNEPVLTCLGLGRPLLEEESQLPAFDVGLEVSASATGGRTLVPLLSPVPTASSKSSATDFDNASAYEPASNPIANGMTRLGTSDLDESNKGLKHLSKVTVEVIGSTSQDLVKVVSDPLSALNPEILVVHDADCKSSVSLNMISSTPGILPSMDSSHLDPRGCAIPPYSDHGPIQPRIKEKFPRETTTSIPIEKVTEEELTEAAFLSSVGWNEDTIPSRKCLDTLHHPPVISSGRGNGSSKCPREIQCGSKVTNGQSSVEVKDSSSTECSDLEVGVHQEAPALVSGSFVASRILKMCPNNRVEVPADLTHLNEKNSPTKAGIHAEQSSEDSCAAIVKPGAGASCDYGKNLSRKFPGMTAAGKVGQNAVFKKGPMLDSLVNLSNILWYPTNKAIHHNLEPCPGKENVESRKNFDMPWDRDVVDEDMQEGRLEALGVQELASTLLSKKRDRPEELLSSVAKQEKGCQSKKAGHIDLNNGVGPALTTQTVDKPAPKSAVGRTPANTCEKAQNSSIAMLQLHPQQSLEECNKSPTSFSHVGNPSFSSFHQDRLWEEQAEAYSSGGRGSPGCEDDANAEVINATSLTNGISSVESIHSALGSQRRYSLDRTLTSPSTVTDETCRSHDVKKGKKNGRPRTPLRSLLAQDNNCKNSENNMVNHQSRPVTNPKRSNIWSSCICCSRPA</sequence>
<keyword evidence="3" id="KW-1185">Reference proteome</keyword>
<feature type="region of interest" description="Disordered" evidence="1">
    <location>
        <begin position="1"/>
        <end position="80"/>
    </location>
</feature>
<feature type="region of interest" description="Disordered" evidence="1">
    <location>
        <begin position="741"/>
        <end position="763"/>
    </location>
</feature>
<evidence type="ECO:0000256" key="1">
    <source>
        <dbReference type="SAM" id="MobiDB-lite"/>
    </source>
</evidence>
<dbReference type="EMBL" id="OZ019903">
    <property type="protein sequence ID" value="CAK9197858.1"/>
    <property type="molecule type" value="Genomic_DNA"/>
</dbReference>
<protein>
    <submittedName>
        <fullName evidence="2">Uncharacterized protein</fullName>
    </submittedName>
</protein>
<feature type="region of interest" description="Disordered" evidence="1">
    <location>
        <begin position="119"/>
        <end position="140"/>
    </location>
</feature>